<protein>
    <submittedName>
        <fullName evidence="1">Uncharacterized protein</fullName>
    </submittedName>
</protein>
<reference evidence="1" key="2">
    <citation type="journal article" date="2015" name="Fish Shellfish Immunol.">
        <title>Early steps in the European eel (Anguilla anguilla)-Vibrio vulnificus interaction in the gills: Role of the RtxA13 toxin.</title>
        <authorList>
            <person name="Callol A."/>
            <person name="Pajuelo D."/>
            <person name="Ebbesson L."/>
            <person name="Teles M."/>
            <person name="MacKenzie S."/>
            <person name="Amaro C."/>
        </authorList>
    </citation>
    <scope>NUCLEOTIDE SEQUENCE</scope>
</reference>
<proteinExistence type="predicted"/>
<dbReference type="EMBL" id="GBXM01040907">
    <property type="protein sequence ID" value="JAH67670.1"/>
    <property type="molecule type" value="Transcribed_RNA"/>
</dbReference>
<accession>A0A0E9UR23</accession>
<reference evidence="1" key="1">
    <citation type="submission" date="2014-11" db="EMBL/GenBank/DDBJ databases">
        <authorList>
            <person name="Amaro Gonzalez C."/>
        </authorList>
    </citation>
    <scope>NUCLEOTIDE SEQUENCE</scope>
</reference>
<evidence type="ECO:0000313" key="1">
    <source>
        <dbReference type="EMBL" id="JAH67670.1"/>
    </source>
</evidence>
<organism evidence="1">
    <name type="scientific">Anguilla anguilla</name>
    <name type="common">European freshwater eel</name>
    <name type="synonym">Muraena anguilla</name>
    <dbReference type="NCBI Taxonomy" id="7936"/>
    <lineage>
        <taxon>Eukaryota</taxon>
        <taxon>Metazoa</taxon>
        <taxon>Chordata</taxon>
        <taxon>Craniata</taxon>
        <taxon>Vertebrata</taxon>
        <taxon>Euteleostomi</taxon>
        <taxon>Actinopterygii</taxon>
        <taxon>Neopterygii</taxon>
        <taxon>Teleostei</taxon>
        <taxon>Anguilliformes</taxon>
        <taxon>Anguillidae</taxon>
        <taxon>Anguilla</taxon>
    </lineage>
</organism>
<sequence>MQPSAPDHMNQHNCSYKWLAVYRLLTVSCPDPLMLAS</sequence>
<name>A0A0E9UR23_ANGAN</name>
<dbReference type="AlphaFoldDB" id="A0A0E9UR23"/>